<protein>
    <submittedName>
        <fullName evidence="2">Uncharacterized protein</fullName>
    </submittedName>
</protein>
<evidence type="ECO:0000256" key="1">
    <source>
        <dbReference type="SAM" id="MobiDB-lite"/>
    </source>
</evidence>
<proteinExistence type="predicted"/>
<sequence>MQTSHAHERQTRAGSERDPALRPDSYAKPTEGTMSSIALMNLLAVLARRKALAAIQFLRKPPTGLSTTTSLQQIQHITHPDIVRRAIKICSLKAESICADGDRKLKDTDTMIMMSASSSYSTGSELAAAISTLSYSIKDTYTQETIATRMLVASVLGSEAGIWSRLKSWKEAYFRALGSITAAEGISSFKVLDSETMAKLREIYDGAKAGLDGDVH</sequence>
<dbReference type="Proteomes" id="UP000053558">
    <property type="component" value="Unassembled WGS sequence"/>
</dbReference>
<accession>R7SE55</accession>
<gene>
    <name evidence="2" type="ORF">CONPUDRAFT_78099</name>
</gene>
<dbReference type="AlphaFoldDB" id="R7SE55"/>
<organism evidence="2 3">
    <name type="scientific">Coniophora puteana (strain RWD-64-598)</name>
    <name type="common">Brown rot fungus</name>
    <dbReference type="NCBI Taxonomy" id="741705"/>
    <lineage>
        <taxon>Eukaryota</taxon>
        <taxon>Fungi</taxon>
        <taxon>Dikarya</taxon>
        <taxon>Basidiomycota</taxon>
        <taxon>Agaricomycotina</taxon>
        <taxon>Agaricomycetes</taxon>
        <taxon>Agaricomycetidae</taxon>
        <taxon>Boletales</taxon>
        <taxon>Coniophorineae</taxon>
        <taxon>Coniophoraceae</taxon>
        <taxon>Coniophora</taxon>
    </lineage>
</organism>
<dbReference type="RefSeq" id="XP_007775468.1">
    <property type="nucleotide sequence ID" value="XM_007777278.1"/>
</dbReference>
<keyword evidence="3" id="KW-1185">Reference proteome</keyword>
<dbReference type="KEGG" id="cput:CONPUDRAFT_78099"/>
<feature type="compositionally biased region" description="Basic and acidic residues" evidence="1">
    <location>
        <begin position="1"/>
        <end position="21"/>
    </location>
</feature>
<reference evidence="3" key="1">
    <citation type="journal article" date="2012" name="Science">
        <title>The Paleozoic origin of enzymatic lignin decomposition reconstructed from 31 fungal genomes.</title>
        <authorList>
            <person name="Floudas D."/>
            <person name="Binder M."/>
            <person name="Riley R."/>
            <person name="Barry K."/>
            <person name="Blanchette R.A."/>
            <person name="Henrissat B."/>
            <person name="Martinez A.T."/>
            <person name="Otillar R."/>
            <person name="Spatafora J.W."/>
            <person name="Yadav J.S."/>
            <person name="Aerts A."/>
            <person name="Benoit I."/>
            <person name="Boyd A."/>
            <person name="Carlson A."/>
            <person name="Copeland A."/>
            <person name="Coutinho P.M."/>
            <person name="de Vries R.P."/>
            <person name="Ferreira P."/>
            <person name="Findley K."/>
            <person name="Foster B."/>
            <person name="Gaskell J."/>
            <person name="Glotzer D."/>
            <person name="Gorecki P."/>
            <person name="Heitman J."/>
            <person name="Hesse C."/>
            <person name="Hori C."/>
            <person name="Igarashi K."/>
            <person name="Jurgens J.A."/>
            <person name="Kallen N."/>
            <person name="Kersten P."/>
            <person name="Kohler A."/>
            <person name="Kuees U."/>
            <person name="Kumar T.K.A."/>
            <person name="Kuo A."/>
            <person name="LaButti K."/>
            <person name="Larrondo L.F."/>
            <person name="Lindquist E."/>
            <person name="Ling A."/>
            <person name="Lombard V."/>
            <person name="Lucas S."/>
            <person name="Lundell T."/>
            <person name="Martin R."/>
            <person name="McLaughlin D.J."/>
            <person name="Morgenstern I."/>
            <person name="Morin E."/>
            <person name="Murat C."/>
            <person name="Nagy L.G."/>
            <person name="Nolan M."/>
            <person name="Ohm R.A."/>
            <person name="Patyshakuliyeva A."/>
            <person name="Rokas A."/>
            <person name="Ruiz-Duenas F.J."/>
            <person name="Sabat G."/>
            <person name="Salamov A."/>
            <person name="Samejima M."/>
            <person name="Schmutz J."/>
            <person name="Slot J.C."/>
            <person name="St John F."/>
            <person name="Stenlid J."/>
            <person name="Sun H."/>
            <person name="Sun S."/>
            <person name="Syed K."/>
            <person name="Tsang A."/>
            <person name="Wiebenga A."/>
            <person name="Young D."/>
            <person name="Pisabarro A."/>
            <person name="Eastwood D.C."/>
            <person name="Martin F."/>
            <person name="Cullen D."/>
            <person name="Grigoriev I.V."/>
            <person name="Hibbett D.S."/>
        </authorList>
    </citation>
    <scope>NUCLEOTIDE SEQUENCE [LARGE SCALE GENOMIC DNA]</scope>
    <source>
        <strain evidence="3">RWD-64-598 SS2</strain>
    </source>
</reference>
<name>R7SE55_CONPW</name>
<dbReference type="EMBL" id="JH711592">
    <property type="protein sequence ID" value="EIW74456.1"/>
    <property type="molecule type" value="Genomic_DNA"/>
</dbReference>
<feature type="region of interest" description="Disordered" evidence="1">
    <location>
        <begin position="1"/>
        <end position="29"/>
    </location>
</feature>
<dbReference type="OrthoDB" id="2932645at2759"/>
<evidence type="ECO:0000313" key="2">
    <source>
        <dbReference type="EMBL" id="EIW74456.1"/>
    </source>
</evidence>
<dbReference type="GeneID" id="19209707"/>
<evidence type="ECO:0000313" key="3">
    <source>
        <dbReference type="Proteomes" id="UP000053558"/>
    </source>
</evidence>